<proteinExistence type="predicted"/>
<feature type="non-terminal residue" evidence="1">
    <location>
        <position position="242"/>
    </location>
</feature>
<dbReference type="SUPFAM" id="SSF56672">
    <property type="entry name" value="DNA/RNA polymerases"/>
    <property type="match status" value="1"/>
</dbReference>
<dbReference type="InterPro" id="IPR043502">
    <property type="entry name" value="DNA/RNA_pol_sf"/>
</dbReference>
<evidence type="ECO:0000313" key="1">
    <source>
        <dbReference type="EMBL" id="CAB4012686.1"/>
    </source>
</evidence>
<keyword evidence="2" id="KW-1185">Reference proteome</keyword>
<organism evidence="1 2">
    <name type="scientific">Paramuricea clavata</name>
    <name type="common">Red gorgonian</name>
    <name type="synonym">Violescent sea-whip</name>
    <dbReference type="NCBI Taxonomy" id="317549"/>
    <lineage>
        <taxon>Eukaryota</taxon>
        <taxon>Metazoa</taxon>
        <taxon>Cnidaria</taxon>
        <taxon>Anthozoa</taxon>
        <taxon>Octocorallia</taxon>
        <taxon>Malacalcyonacea</taxon>
        <taxon>Plexauridae</taxon>
        <taxon>Paramuricea</taxon>
    </lineage>
</organism>
<comment type="caution">
    <text evidence="1">The sequence shown here is derived from an EMBL/GenBank/DDBJ whole genome shotgun (WGS) entry which is preliminary data.</text>
</comment>
<dbReference type="OrthoDB" id="5985125at2759"/>
<reference evidence="1" key="1">
    <citation type="submission" date="2020-04" db="EMBL/GenBank/DDBJ databases">
        <authorList>
            <person name="Alioto T."/>
            <person name="Alioto T."/>
            <person name="Gomez Garrido J."/>
        </authorList>
    </citation>
    <scope>NUCLEOTIDE SEQUENCE</scope>
    <source>
        <strain evidence="1">A484AB</strain>
    </source>
</reference>
<sequence length="242" mass="27375">MSNLFNEYFTDIGPTLSSQIPETNVSFETYMNFSAQKEFNFSDIHIQEVLNEISKLNTSKSVGPDNIPAKLVKDSKDVVTPFLTLIFNASVSNGIFPDDFKIARVSPIHKSGNKEERGNYRPISILSIIAKLFEKLACSQLNIFLTKNNILSPCQSGFRKGHSITTALLENTDSWLLNMDAGLINGVLFLDLCKAFDTVDQKILIKKLFTYGIRNKSLDWFKSYCTIENNSAWSIMQHRAQR</sequence>
<dbReference type="Pfam" id="PF00078">
    <property type="entry name" value="RVT_1"/>
    <property type="match status" value="1"/>
</dbReference>
<dbReference type="PROSITE" id="PS50878">
    <property type="entry name" value="RT_POL"/>
    <property type="match status" value="1"/>
</dbReference>
<dbReference type="InterPro" id="IPR000477">
    <property type="entry name" value="RT_dom"/>
</dbReference>
<dbReference type="EMBL" id="CACRXK020007598">
    <property type="protein sequence ID" value="CAB4012686.1"/>
    <property type="molecule type" value="Genomic_DNA"/>
</dbReference>
<name>A0A6S7I4P6_PARCT</name>
<accession>A0A6S7I4P6</accession>
<dbReference type="Proteomes" id="UP001152795">
    <property type="component" value="Unassembled WGS sequence"/>
</dbReference>
<protein>
    <submittedName>
        <fullName evidence="1">Uncharacterized protein</fullName>
    </submittedName>
</protein>
<dbReference type="PANTHER" id="PTHR19446">
    <property type="entry name" value="REVERSE TRANSCRIPTASES"/>
    <property type="match status" value="1"/>
</dbReference>
<evidence type="ECO:0000313" key="2">
    <source>
        <dbReference type="Proteomes" id="UP001152795"/>
    </source>
</evidence>
<gene>
    <name evidence="1" type="ORF">PACLA_8A080519</name>
</gene>
<dbReference type="AlphaFoldDB" id="A0A6S7I4P6"/>